<dbReference type="RefSeq" id="WP_051627560.1">
    <property type="nucleotide sequence ID" value="NZ_JNCA01000020.1"/>
</dbReference>
<dbReference type="AlphaFoldDB" id="A0A066WLF3"/>
<dbReference type="Pfam" id="PF04326">
    <property type="entry name" value="SLFN_AlbA_2"/>
    <property type="match status" value="1"/>
</dbReference>
<dbReference type="InterPro" id="IPR007421">
    <property type="entry name" value="Schlafen_AlbA_2_dom"/>
</dbReference>
<name>A0A066WLF3_9FLAO</name>
<organism evidence="2 3">
    <name type="scientific">Flavobacterium seoulense</name>
    <dbReference type="NCBI Taxonomy" id="1492738"/>
    <lineage>
        <taxon>Bacteria</taxon>
        <taxon>Pseudomonadati</taxon>
        <taxon>Bacteroidota</taxon>
        <taxon>Flavobacteriia</taxon>
        <taxon>Flavobacteriales</taxon>
        <taxon>Flavobacteriaceae</taxon>
        <taxon>Flavobacterium</taxon>
    </lineage>
</organism>
<protein>
    <recommendedName>
        <fullName evidence="1">Schlafen AlbA-2 domain-containing protein</fullName>
    </recommendedName>
</protein>
<feature type="domain" description="Schlafen AlbA-2" evidence="1">
    <location>
        <begin position="37"/>
        <end position="150"/>
    </location>
</feature>
<sequence length="218" mass="25581">MVEINNLDELYDLITNDEFVEKFNIVYKPADALAKTDEKESEIAKDISAFANSEGGIIIYGIKEFNKISRNNFQKNIDPIDSVTFSKDWFENVINGNVFTHIENLYIKQIYLNSDKNDVVYIVIINKSYTAHQTSDYRYYKRSNFESIPMRDFEIRNVMNRSKTQKDKLDFEIQSPLPALQLFNDKDKRNTKKKKSSNALYVYGRDVDEYMQIMLAVI</sequence>
<reference evidence="2 3" key="1">
    <citation type="submission" date="2014-05" db="EMBL/GenBank/DDBJ databases">
        <title>Genome Sequence of Flavobacterium sp. EM1321.</title>
        <authorList>
            <person name="Shin S.-K."/>
            <person name="Yi H."/>
        </authorList>
    </citation>
    <scope>NUCLEOTIDE SEQUENCE [LARGE SCALE GENOMIC DNA]</scope>
    <source>
        <strain evidence="2 3">EM1321</strain>
    </source>
</reference>
<proteinExistence type="predicted"/>
<dbReference type="OrthoDB" id="9768354at2"/>
<evidence type="ECO:0000313" key="2">
    <source>
        <dbReference type="EMBL" id="KDN54696.1"/>
    </source>
</evidence>
<gene>
    <name evidence="2" type="ORF">FEM21_22100</name>
</gene>
<evidence type="ECO:0000313" key="3">
    <source>
        <dbReference type="Proteomes" id="UP000027064"/>
    </source>
</evidence>
<dbReference type="eggNOG" id="COG2865">
    <property type="taxonomic scope" value="Bacteria"/>
</dbReference>
<keyword evidence="3" id="KW-1185">Reference proteome</keyword>
<dbReference type="EMBL" id="JNCA01000020">
    <property type="protein sequence ID" value="KDN54696.1"/>
    <property type="molecule type" value="Genomic_DNA"/>
</dbReference>
<dbReference type="STRING" id="1492738.FEM21_22100"/>
<comment type="caution">
    <text evidence="2">The sequence shown here is derived from an EMBL/GenBank/DDBJ whole genome shotgun (WGS) entry which is preliminary data.</text>
</comment>
<dbReference type="PATRIC" id="fig|1492738.3.peg.2198"/>
<evidence type="ECO:0000259" key="1">
    <source>
        <dbReference type="Pfam" id="PF04326"/>
    </source>
</evidence>
<dbReference type="Gene3D" id="3.30.950.30">
    <property type="entry name" value="Schlafen, AAA domain"/>
    <property type="match status" value="1"/>
</dbReference>
<dbReference type="InterPro" id="IPR038461">
    <property type="entry name" value="Schlafen_AlbA_2_dom_sf"/>
</dbReference>
<dbReference type="Proteomes" id="UP000027064">
    <property type="component" value="Unassembled WGS sequence"/>
</dbReference>
<accession>A0A066WLF3</accession>